<dbReference type="Pfam" id="PF21747">
    <property type="entry name" value="YpoC"/>
    <property type="match status" value="1"/>
</dbReference>
<keyword evidence="3" id="KW-1185">Reference proteome</keyword>
<evidence type="ECO:0000259" key="1">
    <source>
        <dbReference type="Pfam" id="PF21747"/>
    </source>
</evidence>
<evidence type="ECO:0000313" key="3">
    <source>
        <dbReference type="Proteomes" id="UP000198553"/>
    </source>
</evidence>
<feature type="domain" description="YpoC-like" evidence="1">
    <location>
        <begin position="59"/>
        <end position="165"/>
    </location>
</feature>
<dbReference type="STRING" id="930146.SAMN05192533_10688"/>
<dbReference type="InterPro" id="IPR048427">
    <property type="entry name" value="YpoC"/>
</dbReference>
<proteinExistence type="predicted"/>
<reference evidence="3" key="1">
    <citation type="submission" date="2016-10" db="EMBL/GenBank/DDBJ databases">
        <authorList>
            <person name="Varghese N."/>
            <person name="Submissions S."/>
        </authorList>
    </citation>
    <scope>NUCLEOTIDE SEQUENCE [LARGE SCALE GENOMIC DNA]</scope>
    <source>
        <strain evidence="3">B48,IBRC-M 10115,DSM 25386,CECT 8001</strain>
    </source>
</reference>
<dbReference type="RefSeq" id="WP_090744493.1">
    <property type="nucleotide sequence ID" value="NZ_FOBW01000006.1"/>
</dbReference>
<dbReference type="OrthoDB" id="2360594at2"/>
<protein>
    <recommendedName>
        <fullName evidence="1">YpoC-like domain-containing protein</fullName>
    </recommendedName>
</protein>
<name>A0A1H8BMP6_9BACI</name>
<accession>A0A1H8BMP6</accession>
<dbReference type="Proteomes" id="UP000198553">
    <property type="component" value="Unassembled WGS sequence"/>
</dbReference>
<organism evidence="2 3">
    <name type="scientific">Mesobacillus persicus</name>
    <dbReference type="NCBI Taxonomy" id="930146"/>
    <lineage>
        <taxon>Bacteria</taxon>
        <taxon>Bacillati</taxon>
        <taxon>Bacillota</taxon>
        <taxon>Bacilli</taxon>
        <taxon>Bacillales</taxon>
        <taxon>Bacillaceae</taxon>
        <taxon>Mesobacillus</taxon>
    </lineage>
</organism>
<dbReference type="AlphaFoldDB" id="A0A1H8BMP6"/>
<gene>
    <name evidence="2" type="ORF">SAMN05192533_10688</name>
</gene>
<dbReference type="EMBL" id="FOBW01000006">
    <property type="protein sequence ID" value="SEM83779.1"/>
    <property type="molecule type" value="Genomic_DNA"/>
</dbReference>
<evidence type="ECO:0000313" key="2">
    <source>
        <dbReference type="EMBL" id="SEM83779.1"/>
    </source>
</evidence>
<sequence length="173" mass="20529">MGKYFEVPIELQNSFFFPECLIEWEDNLVTTFNPNHPFQYELGYYAGMEGLRPWETPEEGIPLLLKEWKKIKGQLEELFATRKTGAAIEPMKQSIALFVEILFWTNKGPVRFPLMHIEELKIKPVNVIERLEFIIAKPQLYHSYIQLSELLIEQEKHFIKERLLKMNSKNVQE</sequence>